<proteinExistence type="predicted"/>
<evidence type="ECO:0000313" key="1">
    <source>
        <dbReference type="EMBL" id="CAK1551416.1"/>
    </source>
</evidence>
<protein>
    <submittedName>
        <fullName evidence="1">Uncharacterized protein</fullName>
    </submittedName>
</protein>
<reference evidence="1 2" key="1">
    <citation type="submission" date="2023-11" db="EMBL/GenBank/DDBJ databases">
        <authorList>
            <person name="Okamura Y."/>
        </authorList>
    </citation>
    <scope>NUCLEOTIDE SEQUENCE [LARGE SCALE GENOMIC DNA]</scope>
</reference>
<accession>A0AAV1JT96</accession>
<dbReference type="Proteomes" id="UP001497472">
    <property type="component" value="Unassembled WGS sequence"/>
</dbReference>
<sequence length="68" mass="7761">MFDLILFESIIGDVMGCATSDMTPVYIQIERHATHNKPGPVAMELDIEEYRYIVRQEIIKGPSFTLCL</sequence>
<organism evidence="1 2">
    <name type="scientific">Leptosia nina</name>
    <dbReference type="NCBI Taxonomy" id="320188"/>
    <lineage>
        <taxon>Eukaryota</taxon>
        <taxon>Metazoa</taxon>
        <taxon>Ecdysozoa</taxon>
        <taxon>Arthropoda</taxon>
        <taxon>Hexapoda</taxon>
        <taxon>Insecta</taxon>
        <taxon>Pterygota</taxon>
        <taxon>Neoptera</taxon>
        <taxon>Endopterygota</taxon>
        <taxon>Lepidoptera</taxon>
        <taxon>Glossata</taxon>
        <taxon>Ditrysia</taxon>
        <taxon>Papilionoidea</taxon>
        <taxon>Pieridae</taxon>
        <taxon>Pierinae</taxon>
        <taxon>Leptosia</taxon>
    </lineage>
</organism>
<name>A0AAV1JT96_9NEOP</name>
<dbReference type="AlphaFoldDB" id="A0AAV1JT96"/>
<evidence type="ECO:0000313" key="2">
    <source>
        <dbReference type="Proteomes" id="UP001497472"/>
    </source>
</evidence>
<gene>
    <name evidence="1" type="ORF">LNINA_LOCUS10553</name>
</gene>
<comment type="caution">
    <text evidence="1">The sequence shown here is derived from an EMBL/GenBank/DDBJ whole genome shotgun (WGS) entry which is preliminary data.</text>
</comment>
<keyword evidence="2" id="KW-1185">Reference proteome</keyword>
<dbReference type="EMBL" id="CAVLEF010000122">
    <property type="protein sequence ID" value="CAK1551416.1"/>
    <property type="molecule type" value="Genomic_DNA"/>
</dbReference>